<evidence type="ECO:0000313" key="2">
    <source>
        <dbReference type="EMBL" id="OAT67535.1"/>
    </source>
</evidence>
<accession>A0A179V990</accession>
<gene>
    <name evidence="2" type="ORF">AWB85_12875</name>
</gene>
<comment type="caution">
    <text evidence="2">The sequence shown here is derived from an EMBL/GenBank/DDBJ whole genome shotgun (WGS) entry which is preliminary data.</text>
</comment>
<evidence type="ECO:0008006" key="4">
    <source>
        <dbReference type="Google" id="ProtNLM"/>
    </source>
</evidence>
<keyword evidence="1" id="KW-0732">Signal</keyword>
<feature type="chain" id="PRO_5038762738" description="Lipoprotein" evidence="1">
    <location>
        <begin position="22"/>
        <end position="264"/>
    </location>
</feature>
<protein>
    <recommendedName>
        <fullName evidence="4">Lipoprotein</fullName>
    </recommendedName>
</protein>
<organism evidence="2 3">
    <name type="scientific">Mycobacteroides immunogenum</name>
    <dbReference type="NCBI Taxonomy" id="83262"/>
    <lineage>
        <taxon>Bacteria</taxon>
        <taxon>Bacillati</taxon>
        <taxon>Actinomycetota</taxon>
        <taxon>Actinomycetes</taxon>
        <taxon>Mycobacteriales</taxon>
        <taxon>Mycobacteriaceae</taxon>
        <taxon>Mycobacteroides</taxon>
    </lineage>
</organism>
<dbReference type="EMBL" id="LQYE01000029">
    <property type="protein sequence ID" value="OAT67535.1"/>
    <property type="molecule type" value="Genomic_DNA"/>
</dbReference>
<evidence type="ECO:0000256" key="1">
    <source>
        <dbReference type="SAM" id="SignalP"/>
    </source>
</evidence>
<name>A0A179V990_9MYCO</name>
<dbReference type="RefSeq" id="WP_064632142.1">
    <property type="nucleotide sequence ID" value="NZ_LQYE01000029.1"/>
</dbReference>
<dbReference type="AlphaFoldDB" id="A0A179V990"/>
<proteinExistence type="predicted"/>
<sequence length="264" mass="28012">MAQHKVTAKSMVRCAIGVTLAATVLATAPACGSEKPAESALKGLLALEPGKIEGNKLSGTWFKMVQPGGNPQEGPFMPNANSPVPQGAATLLAPGTDGGLVLGDYQGEPDPAFDEATGYSLASRVTQPTKFFNIEFGISTNKIDPQTQRELLAPTATISGDTIVADLSAWAASWNRQEFNQGAPKPKAKEQAQIPGEARAKQVWEFVAGRWVGHDSVDGESPKATGTYDKETKKFSLDWTSLIVGGPFNSFTGVWHLEGVVKDR</sequence>
<feature type="signal peptide" evidence="1">
    <location>
        <begin position="1"/>
        <end position="21"/>
    </location>
</feature>
<dbReference type="Proteomes" id="UP000186919">
    <property type="component" value="Unassembled WGS sequence"/>
</dbReference>
<evidence type="ECO:0000313" key="3">
    <source>
        <dbReference type="Proteomes" id="UP000186919"/>
    </source>
</evidence>
<reference evidence="2 3" key="1">
    <citation type="submission" date="2016-01" db="EMBL/GenBank/DDBJ databases">
        <title>Mycobacterium immunogenum strain CD11_6 genome sequencing and assembly.</title>
        <authorList>
            <person name="Kaur G."/>
            <person name="Nair G.R."/>
            <person name="Mayilraj S."/>
        </authorList>
    </citation>
    <scope>NUCLEOTIDE SEQUENCE [LARGE SCALE GENOMIC DNA]</scope>
    <source>
        <strain evidence="2 3">CD11-6</strain>
    </source>
</reference>